<gene>
    <name evidence="15" type="ORF">ACFQ00_06015</name>
</gene>
<dbReference type="InterPro" id="IPR004299">
    <property type="entry name" value="MBOAT_fam"/>
</dbReference>
<keyword evidence="11 13" id="KW-0012">Acyltransferase</keyword>
<feature type="transmembrane region" description="Helical" evidence="14">
    <location>
        <begin position="480"/>
        <end position="498"/>
    </location>
</feature>
<feature type="transmembrane region" description="Helical" evidence="14">
    <location>
        <begin position="106"/>
        <end position="125"/>
    </location>
</feature>
<feature type="transmembrane region" description="Helical" evidence="14">
    <location>
        <begin position="177"/>
        <end position="197"/>
    </location>
</feature>
<evidence type="ECO:0000256" key="8">
    <source>
        <dbReference type="ARBA" id="ARBA00022841"/>
    </source>
</evidence>
<accession>A0ABW3C1U9</accession>
<feature type="transmembrane region" description="Helical" evidence="14">
    <location>
        <begin position="390"/>
        <end position="409"/>
    </location>
</feature>
<evidence type="ECO:0000256" key="5">
    <source>
        <dbReference type="ARBA" id="ARBA00022475"/>
    </source>
</evidence>
<keyword evidence="7 14" id="KW-0812">Transmembrane</keyword>
<keyword evidence="6 13" id="KW-0808">Transferase</keyword>
<dbReference type="EMBL" id="JBHTIK010000002">
    <property type="protein sequence ID" value="MFD0847875.1"/>
    <property type="molecule type" value="Genomic_DNA"/>
</dbReference>
<dbReference type="Pfam" id="PF03062">
    <property type="entry name" value="MBOAT"/>
    <property type="match status" value="1"/>
</dbReference>
<evidence type="ECO:0000256" key="3">
    <source>
        <dbReference type="ARBA" id="ARBA00010323"/>
    </source>
</evidence>
<reference evidence="16" key="1">
    <citation type="journal article" date="2019" name="Int. J. Syst. Evol. Microbiol.">
        <title>The Global Catalogue of Microorganisms (GCM) 10K type strain sequencing project: providing services to taxonomists for standard genome sequencing and annotation.</title>
        <authorList>
            <consortium name="The Broad Institute Genomics Platform"/>
            <consortium name="The Broad Institute Genome Sequencing Center for Infectious Disease"/>
            <person name="Wu L."/>
            <person name="Ma J."/>
        </authorList>
    </citation>
    <scope>NUCLEOTIDE SEQUENCE [LARGE SCALE GENOMIC DNA]</scope>
    <source>
        <strain evidence="16">CCUG 52537</strain>
    </source>
</reference>
<organism evidence="15 16">
    <name type="scientific">Sphingosinicella xenopeptidilytica</name>
    <dbReference type="NCBI Taxonomy" id="364098"/>
    <lineage>
        <taxon>Bacteria</taxon>
        <taxon>Pseudomonadati</taxon>
        <taxon>Pseudomonadota</taxon>
        <taxon>Alphaproteobacteria</taxon>
        <taxon>Sphingomonadales</taxon>
        <taxon>Sphingosinicellaceae</taxon>
        <taxon>Sphingosinicella</taxon>
    </lineage>
</organism>
<protein>
    <recommendedName>
        <fullName evidence="4">Probable alginate O-acetylase AlgI</fullName>
    </recommendedName>
    <alternativeName>
        <fullName evidence="12">Alginate biosynthesis protein AlgI</fullName>
    </alternativeName>
</protein>
<evidence type="ECO:0000313" key="15">
    <source>
        <dbReference type="EMBL" id="MFD0847875.1"/>
    </source>
</evidence>
<sequence length="506" mass="55237">MLFNSYEFILLFLPVAVAGFFVLAGASTRAAMGWLVAVSLVFYGWWNPAYLPLLIGIAAFNYVVGRALSRKPSRWLLGFGIAVDLGTLGYFKYAGFFVSTVDSLTGANWAIGPIVLPLAISFFTFQKIAFLVDSHRGLARDVGPLEYALFVAFFPQLIAGPIVHYRDVVPQFRLPETFRPIAENFAVGVTIFAIGLFKKAVLADGIAVYATPVFDAAEAGRSPDLLTAWSAALAYTFQLYFDFSGYSDMAIGAARLFGIRLPLNFNSPYKAANIIDFWRRWHMTLSRFLRDYLYVPLGGNRKGRARRYANLLATMLLGGLWHGAGWTFVLWGALHGAFLVVNHAWRRLAPAALTGARFYPVAAWLLTFLVVVAAWVPFRALTLDGAGRILAGMAGLNGVSLPTAIFVRLGPLRDGLEALGVEASASGGGAFVAVWLWIAALFALARFAPNTQQIMGRYRPGLGFEAAGAVRLLWRPAARWAILTGAVAAAGLLALNQVSEFLYFQF</sequence>
<feature type="transmembrane region" description="Helical" evidence="14">
    <location>
        <begin position="311"/>
        <end position="338"/>
    </location>
</feature>
<dbReference type="InterPro" id="IPR024194">
    <property type="entry name" value="Ac/AlaTfrase_AlgI/DltB"/>
</dbReference>
<dbReference type="PANTHER" id="PTHR13285">
    <property type="entry name" value="ACYLTRANSFERASE"/>
    <property type="match status" value="1"/>
</dbReference>
<evidence type="ECO:0000256" key="6">
    <source>
        <dbReference type="ARBA" id="ARBA00022679"/>
    </source>
</evidence>
<name>A0ABW3C1U9_SPHXN</name>
<keyword evidence="9 14" id="KW-1133">Transmembrane helix</keyword>
<keyword evidence="5 13" id="KW-1003">Cell membrane</keyword>
<evidence type="ECO:0000256" key="7">
    <source>
        <dbReference type="ARBA" id="ARBA00022692"/>
    </source>
</evidence>
<dbReference type="PANTHER" id="PTHR13285:SF23">
    <property type="entry name" value="TEICHOIC ACID D-ALANYLTRANSFERASE"/>
    <property type="match status" value="1"/>
</dbReference>
<keyword evidence="16" id="KW-1185">Reference proteome</keyword>
<evidence type="ECO:0000256" key="12">
    <source>
        <dbReference type="ARBA" id="ARBA00031030"/>
    </source>
</evidence>
<evidence type="ECO:0000256" key="14">
    <source>
        <dbReference type="SAM" id="Phobius"/>
    </source>
</evidence>
<feature type="transmembrane region" description="Helical" evidence="14">
    <location>
        <begin position="358"/>
        <end position="378"/>
    </location>
</feature>
<feature type="transmembrane region" description="Helical" evidence="14">
    <location>
        <begin position="40"/>
        <end position="63"/>
    </location>
</feature>
<comment type="similarity">
    <text evidence="3 13">Belongs to the membrane-bound acyltransferase family.</text>
</comment>
<evidence type="ECO:0000256" key="11">
    <source>
        <dbReference type="ARBA" id="ARBA00023315"/>
    </source>
</evidence>
<evidence type="ECO:0000256" key="9">
    <source>
        <dbReference type="ARBA" id="ARBA00022989"/>
    </source>
</evidence>
<comment type="subcellular location">
    <subcellularLocation>
        <location evidence="1">Cell membrane</location>
        <topology evidence="1">Multi-pass membrane protein</topology>
    </subcellularLocation>
</comment>
<comment type="pathway">
    <text evidence="2">Glycan biosynthesis; alginate biosynthesis.</text>
</comment>
<dbReference type="InterPro" id="IPR028362">
    <property type="entry name" value="AlgI"/>
</dbReference>
<dbReference type="Proteomes" id="UP001597124">
    <property type="component" value="Unassembled WGS sequence"/>
</dbReference>
<evidence type="ECO:0000256" key="2">
    <source>
        <dbReference type="ARBA" id="ARBA00005182"/>
    </source>
</evidence>
<evidence type="ECO:0000256" key="4">
    <source>
        <dbReference type="ARBA" id="ARBA00016084"/>
    </source>
</evidence>
<dbReference type="InterPro" id="IPR051085">
    <property type="entry name" value="MB_O-acyltransferase"/>
</dbReference>
<evidence type="ECO:0000256" key="1">
    <source>
        <dbReference type="ARBA" id="ARBA00004651"/>
    </source>
</evidence>
<evidence type="ECO:0000256" key="13">
    <source>
        <dbReference type="PIRNR" id="PIRNR016636"/>
    </source>
</evidence>
<feature type="transmembrane region" description="Helical" evidence="14">
    <location>
        <begin position="429"/>
        <end position="449"/>
    </location>
</feature>
<proteinExistence type="inferred from homology"/>
<comment type="caution">
    <text evidence="15">The sequence shown here is derived from an EMBL/GenBank/DDBJ whole genome shotgun (WGS) entry which is preliminary data.</text>
</comment>
<feature type="transmembrane region" description="Helical" evidence="14">
    <location>
        <begin position="75"/>
        <end position="94"/>
    </location>
</feature>
<feature type="transmembrane region" description="Helical" evidence="14">
    <location>
        <begin position="145"/>
        <end position="165"/>
    </location>
</feature>
<dbReference type="PIRSF" id="PIRSF016636">
    <property type="entry name" value="AlgI_DltB"/>
    <property type="match status" value="1"/>
</dbReference>
<keyword evidence="10 13" id="KW-0472">Membrane</keyword>
<dbReference type="PIRSF" id="PIRSF500217">
    <property type="entry name" value="AlgI"/>
    <property type="match status" value="1"/>
</dbReference>
<keyword evidence="8" id="KW-0016">Alginate biosynthesis</keyword>
<dbReference type="RefSeq" id="WP_381487627.1">
    <property type="nucleotide sequence ID" value="NZ_JBHTIK010000002.1"/>
</dbReference>
<evidence type="ECO:0000256" key="10">
    <source>
        <dbReference type="ARBA" id="ARBA00023136"/>
    </source>
</evidence>
<evidence type="ECO:0000313" key="16">
    <source>
        <dbReference type="Proteomes" id="UP001597124"/>
    </source>
</evidence>